<organism evidence="3 4">
    <name type="scientific">Acorus calamus</name>
    <name type="common">Sweet flag</name>
    <dbReference type="NCBI Taxonomy" id="4465"/>
    <lineage>
        <taxon>Eukaryota</taxon>
        <taxon>Viridiplantae</taxon>
        <taxon>Streptophyta</taxon>
        <taxon>Embryophyta</taxon>
        <taxon>Tracheophyta</taxon>
        <taxon>Spermatophyta</taxon>
        <taxon>Magnoliopsida</taxon>
        <taxon>Liliopsida</taxon>
        <taxon>Acoraceae</taxon>
        <taxon>Acorus</taxon>
    </lineage>
</organism>
<dbReference type="PANTHER" id="PTHR42898">
    <property type="entry name" value="TROPINONE REDUCTASE"/>
    <property type="match status" value="1"/>
</dbReference>
<dbReference type="NCBIfam" id="NF005559">
    <property type="entry name" value="PRK07231.1"/>
    <property type="match status" value="1"/>
</dbReference>
<evidence type="ECO:0000256" key="2">
    <source>
        <dbReference type="ARBA" id="ARBA00023002"/>
    </source>
</evidence>
<dbReference type="PROSITE" id="PS00061">
    <property type="entry name" value="ADH_SHORT"/>
    <property type="match status" value="1"/>
</dbReference>
<evidence type="ECO:0000256" key="1">
    <source>
        <dbReference type="ARBA" id="ARBA00022857"/>
    </source>
</evidence>
<comment type="caution">
    <text evidence="3">The sequence shown here is derived from an EMBL/GenBank/DDBJ whole genome shotgun (WGS) entry which is preliminary data.</text>
</comment>
<dbReference type="EMBL" id="JAUJYO010000007">
    <property type="protein sequence ID" value="KAK1311691.1"/>
    <property type="molecule type" value="Genomic_DNA"/>
</dbReference>
<sequence length="271" mass="29337">MAEENSINSLKGKNRWSLHGMNALVTGGSRGIGHAIVEELVGFGASVHTCARNETELNESLRRWRDLGLPVTGSTCDVSSRAERERLMERVQEVFDGKLDILVNNAGIAKLKAAEEVTAEEFSQIMGTNFESAYHLSQLAHPLMKNSGGGNIIFISSIAGAVVGPSLSIYSATKGAMNQVTKNLACEWAKDNIRINCVAPGFVETVLAKPILDDKRYNGVTRRVPLRRIGQPEEISSMVAFLCLPAASYVTGQTIFVDGGITVNGFYPEHV</sequence>
<proteinExistence type="predicted"/>
<dbReference type="PANTHER" id="PTHR42898:SF6">
    <property type="entry name" value="NADP-DEPENDENT MANNITOL DEHYDROGENASE"/>
    <property type="match status" value="1"/>
</dbReference>
<reference evidence="3" key="1">
    <citation type="journal article" date="2023" name="Nat. Commun.">
        <title>Diploid and tetraploid genomes of Acorus and the evolution of monocots.</title>
        <authorList>
            <person name="Ma L."/>
            <person name="Liu K.W."/>
            <person name="Li Z."/>
            <person name="Hsiao Y.Y."/>
            <person name="Qi Y."/>
            <person name="Fu T."/>
            <person name="Tang G.D."/>
            <person name="Zhang D."/>
            <person name="Sun W.H."/>
            <person name="Liu D.K."/>
            <person name="Li Y."/>
            <person name="Chen G.Z."/>
            <person name="Liu X.D."/>
            <person name="Liao X.Y."/>
            <person name="Jiang Y.T."/>
            <person name="Yu X."/>
            <person name="Hao Y."/>
            <person name="Huang J."/>
            <person name="Zhao X.W."/>
            <person name="Ke S."/>
            <person name="Chen Y.Y."/>
            <person name="Wu W.L."/>
            <person name="Hsu J.L."/>
            <person name="Lin Y.F."/>
            <person name="Huang M.D."/>
            <person name="Li C.Y."/>
            <person name="Huang L."/>
            <person name="Wang Z.W."/>
            <person name="Zhao X."/>
            <person name="Zhong W.Y."/>
            <person name="Peng D.H."/>
            <person name="Ahmad S."/>
            <person name="Lan S."/>
            <person name="Zhang J.S."/>
            <person name="Tsai W.C."/>
            <person name="Van de Peer Y."/>
            <person name="Liu Z.J."/>
        </authorList>
    </citation>
    <scope>NUCLEOTIDE SEQUENCE</scope>
    <source>
        <strain evidence="3">CP</strain>
    </source>
</reference>
<evidence type="ECO:0000313" key="3">
    <source>
        <dbReference type="EMBL" id="KAK1311691.1"/>
    </source>
</evidence>
<accession>A0AAV9EDG4</accession>
<protein>
    <submittedName>
        <fullName evidence="3">Uncharacterized protein</fullName>
    </submittedName>
</protein>
<dbReference type="SUPFAM" id="SSF51735">
    <property type="entry name" value="NAD(P)-binding Rossmann-fold domains"/>
    <property type="match status" value="1"/>
</dbReference>
<dbReference type="InterPro" id="IPR045000">
    <property type="entry name" value="TR"/>
</dbReference>
<dbReference type="Gene3D" id="3.40.50.720">
    <property type="entry name" value="NAD(P)-binding Rossmann-like Domain"/>
    <property type="match status" value="1"/>
</dbReference>
<keyword evidence="1" id="KW-0521">NADP</keyword>
<dbReference type="InterPro" id="IPR036291">
    <property type="entry name" value="NAD(P)-bd_dom_sf"/>
</dbReference>
<dbReference type="AlphaFoldDB" id="A0AAV9EDG4"/>
<dbReference type="FunFam" id="3.40.50.720:FF:000084">
    <property type="entry name" value="Short-chain dehydrogenase reductase"/>
    <property type="match status" value="1"/>
</dbReference>
<dbReference type="GO" id="GO:0016491">
    <property type="term" value="F:oxidoreductase activity"/>
    <property type="evidence" value="ECO:0007669"/>
    <property type="project" value="UniProtKB-KW"/>
</dbReference>
<keyword evidence="4" id="KW-1185">Reference proteome</keyword>
<name>A0AAV9EDG4_ACOCL</name>
<dbReference type="PRINTS" id="PR00080">
    <property type="entry name" value="SDRFAMILY"/>
</dbReference>
<dbReference type="PRINTS" id="PR00081">
    <property type="entry name" value="GDHRDH"/>
</dbReference>
<keyword evidence="2" id="KW-0560">Oxidoreductase</keyword>
<dbReference type="InterPro" id="IPR002347">
    <property type="entry name" value="SDR_fam"/>
</dbReference>
<gene>
    <name evidence="3" type="ORF">QJS10_CPA07g00126</name>
</gene>
<dbReference type="Proteomes" id="UP001180020">
    <property type="component" value="Unassembled WGS sequence"/>
</dbReference>
<dbReference type="InterPro" id="IPR020904">
    <property type="entry name" value="Sc_DH/Rdtase_CS"/>
</dbReference>
<dbReference type="Pfam" id="PF13561">
    <property type="entry name" value="adh_short_C2"/>
    <property type="match status" value="1"/>
</dbReference>
<evidence type="ECO:0000313" key="4">
    <source>
        <dbReference type="Proteomes" id="UP001180020"/>
    </source>
</evidence>
<reference evidence="3" key="2">
    <citation type="submission" date="2023-06" db="EMBL/GenBank/DDBJ databases">
        <authorList>
            <person name="Ma L."/>
            <person name="Liu K.-W."/>
            <person name="Li Z."/>
            <person name="Hsiao Y.-Y."/>
            <person name="Qi Y."/>
            <person name="Fu T."/>
            <person name="Tang G."/>
            <person name="Zhang D."/>
            <person name="Sun W.-H."/>
            <person name="Liu D.-K."/>
            <person name="Li Y."/>
            <person name="Chen G.-Z."/>
            <person name="Liu X.-D."/>
            <person name="Liao X.-Y."/>
            <person name="Jiang Y.-T."/>
            <person name="Yu X."/>
            <person name="Hao Y."/>
            <person name="Huang J."/>
            <person name="Zhao X.-W."/>
            <person name="Ke S."/>
            <person name="Chen Y.-Y."/>
            <person name="Wu W.-L."/>
            <person name="Hsu J.-L."/>
            <person name="Lin Y.-F."/>
            <person name="Huang M.-D."/>
            <person name="Li C.-Y."/>
            <person name="Huang L."/>
            <person name="Wang Z.-W."/>
            <person name="Zhao X."/>
            <person name="Zhong W.-Y."/>
            <person name="Peng D.-H."/>
            <person name="Ahmad S."/>
            <person name="Lan S."/>
            <person name="Zhang J.-S."/>
            <person name="Tsai W.-C."/>
            <person name="Van De Peer Y."/>
            <person name="Liu Z.-J."/>
        </authorList>
    </citation>
    <scope>NUCLEOTIDE SEQUENCE</scope>
    <source>
        <strain evidence="3">CP</strain>
        <tissue evidence="3">Leaves</tissue>
    </source>
</reference>